<evidence type="ECO:0000313" key="7">
    <source>
        <dbReference type="EMBL" id="SFZ79017.1"/>
    </source>
</evidence>
<dbReference type="InterPro" id="IPR037004">
    <property type="entry name" value="Exonuc_VII_ssu_sf"/>
</dbReference>
<accession>A0A1K2HR33</accession>
<dbReference type="Pfam" id="PF02609">
    <property type="entry name" value="Exonuc_VII_S"/>
    <property type="match status" value="1"/>
</dbReference>
<organism evidence="7 8">
    <name type="scientific">Chitinimonas taiwanensis DSM 18899</name>
    <dbReference type="NCBI Taxonomy" id="1121279"/>
    <lineage>
        <taxon>Bacteria</taxon>
        <taxon>Pseudomonadati</taxon>
        <taxon>Pseudomonadota</taxon>
        <taxon>Betaproteobacteria</taxon>
        <taxon>Neisseriales</taxon>
        <taxon>Chitinibacteraceae</taxon>
        <taxon>Chitinimonas</taxon>
    </lineage>
</organism>
<comment type="similarity">
    <text evidence="1 6">Belongs to the XseB family.</text>
</comment>
<evidence type="ECO:0000256" key="6">
    <source>
        <dbReference type="HAMAP-Rule" id="MF_00337"/>
    </source>
</evidence>
<dbReference type="EC" id="3.1.11.6" evidence="6"/>
<evidence type="ECO:0000256" key="4">
    <source>
        <dbReference type="ARBA" id="ARBA00022801"/>
    </source>
</evidence>
<evidence type="ECO:0000256" key="3">
    <source>
        <dbReference type="ARBA" id="ARBA00022722"/>
    </source>
</evidence>
<name>A0A1K2HR33_9NEIS</name>
<dbReference type="SUPFAM" id="SSF116842">
    <property type="entry name" value="XseB-like"/>
    <property type="match status" value="1"/>
</dbReference>
<dbReference type="HAMAP" id="MF_00337">
    <property type="entry name" value="Exonuc_7_S"/>
    <property type="match status" value="1"/>
</dbReference>
<dbReference type="EMBL" id="FPKR01000014">
    <property type="protein sequence ID" value="SFZ79017.1"/>
    <property type="molecule type" value="Genomic_DNA"/>
</dbReference>
<evidence type="ECO:0000256" key="2">
    <source>
        <dbReference type="ARBA" id="ARBA00022490"/>
    </source>
</evidence>
<comment type="catalytic activity">
    <reaction evidence="6">
        <text>Exonucleolytic cleavage in either 5'- to 3'- or 3'- to 5'-direction to yield nucleoside 5'-phosphates.</text>
        <dbReference type="EC" id="3.1.11.6"/>
    </reaction>
</comment>
<dbReference type="PIRSF" id="PIRSF006488">
    <property type="entry name" value="Exonuc_VII_S"/>
    <property type="match status" value="1"/>
</dbReference>
<keyword evidence="2 6" id="KW-0963">Cytoplasm</keyword>
<dbReference type="GO" id="GO:0005829">
    <property type="term" value="C:cytosol"/>
    <property type="evidence" value="ECO:0007669"/>
    <property type="project" value="TreeGrafter"/>
</dbReference>
<dbReference type="GO" id="GO:0008855">
    <property type="term" value="F:exodeoxyribonuclease VII activity"/>
    <property type="evidence" value="ECO:0007669"/>
    <property type="project" value="UniProtKB-UniRule"/>
</dbReference>
<dbReference type="GO" id="GO:0006308">
    <property type="term" value="P:DNA catabolic process"/>
    <property type="evidence" value="ECO:0007669"/>
    <property type="project" value="UniProtKB-UniRule"/>
</dbReference>
<dbReference type="Gene3D" id="1.10.287.1040">
    <property type="entry name" value="Exonuclease VII, small subunit"/>
    <property type="match status" value="1"/>
</dbReference>
<dbReference type="PANTHER" id="PTHR34137:SF1">
    <property type="entry name" value="EXODEOXYRIBONUCLEASE 7 SMALL SUBUNIT"/>
    <property type="match status" value="1"/>
</dbReference>
<evidence type="ECO:0000256" key="5">
    <source>
        <dbReference type="ARBA" id="ARBA00022839"/>
    </source>
</evidence>
<reference evidence="7 8" key="1">
    <citation type="submission" date="2016-11" db="EMBL/GenBank/DDBJ databases">
        <authorList>
            <person name="Jaros S."/>
            <person name="Januszkiewicz K."/>
            <person name="Wedrychowicz H."/>
        </authorList>
    </citation>
    <scope>NUCLEOTIDE SEQUENCE [LARGE SCALE GENOMIC DNA]</scope>
    <source>
        <strain evidence="7 8">DSM 18899</strain>
    </source>
</reference>
<gene>
    <name evidence="6" type="primary">xseB</name>
    <name evidence="7" type="ORF">SAMN02745887_03328</name>
</gene>
<protein>
    <recommendedName>
        <fullName evidence="6">Exodeoxyribonuclease 7 small subunit</fullName>
        <ecNumber evidence="6">3.1.11.6</ecNumber>
    </recommendedName>
    <alternativeName>
        <fullName evidence="6">Exodeoxyribonuclease VII small subunit</fullName>
        <shortName evidence="6">Exonuclease VII small subunit</shortName>
    </alternativeName>
</protein>
<keyword evidence="4 6" id="KW-0378">Hydrolase</keyword>
<evidence type="ECO:0000256" key="1">
    <source>
        <dbReference type="ARBA" id="ARBA00009998"/>
    </source>
</evidence>
<dbReference type="Proteomes" id="UP000186513">
    <property type="component" value="Unassembled WGS sequence"/>
</dbReference>
<dbReference type="RefSeq" id="WP_072429810.1">
    <property type="nucleotide sequence ID" value="NZ_FPKR01000014.1"/>
</dbReference>
<comment type="function">
    <text evidence="6">Bidirectionally degrades single-stranded DNA into large acid-insoluble oligonucleotides, which are then degraded further into small acid-soluble oligonucleotides.</text>
</comment>
<keyword evidence="8" id="KW-1185">Reference proteome</keyword>
<dbReference type="PANTHER" id="PTHR34137">
    <property type="entry name" value="EXODEOXYRIBONUCLEASE 7 SMALL SUBUNIT"/>
    <property type="match status" value="1"/>
</dbReference>
<evidence type="ECO:0000313" key="8">
    <source>
        <dbReference type="Proteomes" id="UP000186513"/>
    </source>
</evidence>
<dbReference type="InterPro" id="IPR003761">
    <property type="entry name" value="Exonuc_VII_S"/>
</dbReference>
<dbReference type="OrthoDB" id="287668at2"/>
<dbReference type="AlphaFoldDB" id="A0A1K2HR33"/>
<comment type="subunit">
    <text evidence="6">Heterooligomer composed of large and small subunits.</text>
</comment>
<dbReference type="NCBIfam" id="TIGR01280">
    <property type="entry name" value="xseB"/>
    <property type="match status" value="1"/>
</dbReference>
<sequence>MAKPSKPASFESAMSELESLITEMEAGQLPLDASLTAYKRGGELIRYCQEQLANAEQQIKQLDGDSLKPFEPEAEQ</sequence>
<proteinExistence type="inferred from homology"/>
<dbReference type="STRING" id="1121279.SAMN02745887_03328"/>
<dbReference type="NCBIfam" id="NF002141">
    <property type="entry name" value="PRK00977.1-5"/>
    <property type="match status" value="1"/>
</dbReference>
<keyword evidence="5 6" id="KW-0269">Exonuclease</keyword>
<keyword evidence="3 6" id="KW-0540">Nuclease</keyword>
<comment type="subcellular location">
    <subcellularLocation>
        <location evidence="6">Cytoplasm</location>
    </subcellularLocation>
</comment>
<dbReference type="GO" id="GO:0009318">
    <property type="term" value="C:exodeoxyribonuclease VII complex"/>
    <property type="evidence" value="ECO:0007669"/>
    <property type="project" value="UniProtKB-UniRule"/>
</dbReference>